<feature type="domain" description="Anti-sigma K factor RskA C-terminal" evidence="2">
    <location>
        <begin position="111"/>
        <end position="270"/>
    </location>
</feature>
<dbReference type="EMBL" id="BMWX01000011">
    <property type="protein sequence ID" value="GGZ41584.1"/>
    <property type="molecule type" value="Genomic_DNA"/>
</dbReference>
<keyword evidence="1" id="KW-0472">Membrane</keyword>
<protein>
    <recommendedName>
        <fullName evidence="2">Anti-sigma K factor RskA C-terminal domain-containing protein</fullName>
    </recommendedName>
</protein>
<name>A0A918QCJ7_9BACT</name>
<dbReference type="PANTHER" id="PTHR37461">
    <property type="entry name" value="ANTI-SIGMA-K FACTOR RSKA"/>
    <property type="match status" value="1"/>
</dbReference>
<comment type="caution">
    <text evidence="3">The sequence shown here is derived from an EMBL/GenBank/DDBJ whole genome shotgun (WGS) entry which is preliminary data.</text>
</comment>
<dbReference type="InterPro" id="IPR051474">
    <property type="entry name" value="Anti-sigma-K/W_factor"/>
</dbReference>
<dbReference type="GO" id="GO:0006417">
    <property type="term" value="P:regulation of translation"/>
    <property type="evidence" value="ECO:0007669"/>
    <property type="project" value="TreeGrafter"/>
</dbReference>
<dbReference type="GO" id="GO:0005886">
    <property type="term" value="C:plasma membrane"/>
    <property type="evidence" value="ECO:0007669"/>
    <property type="project" value="InterPro"/>
</dbReference>
<dbReference type="PANTHER" id="PTHR37461:SF1">
    <property type="entry name" value="ANTI-SIGMA-K FACTOR RSKA"/>
    <property type="match status" value="1"/>
</dbReference>
<dbReference type="RefSeq" id="WP_026235782.1">
    <property type="nucleotide sequence ID" value="NZ_BMWX01000011.1"/>
</dbReference>
<keyword evidence="1" id="KW-0812">Transmembrane</keyword>
<keyword evidence="1" id="KW-1133">Transmembrane helix</keyword>
<gene>
    <name evidence="3" type="ORF">GCM10007049_38630</name>
</gene>
<sequence>MDIQSYIASGKLELFVLGELSDREQEEVLSLAQQYPEIQQELDDIQEAMMTFDMKSGLAPSLDTKNKIFDSLEEDLQEKPIINSPKQTTKVTSAPMAKEVAINASGWKTFAVAASVVAVLASAAAIYFAGKFYDVEERFTALLQERNILSEDLEINQAKYQELDTQMETFLAGNYSRIPMKGEPFEIQKEARVDVFWDKESQQVFVSVNQLASLEEDQDYQLWAIGDDGPVGIGIVKPGQKLTFQQMSAAASAGAFAITIEPKGGSKSPTLEKLVVLGEVT</sequence>
<keyword evidence="4" id="KW-1185">Reference proteome</keyword>
<organism evidence="3 4">
    <name type="scientific">Echinicola pacifica</name>
    <dbReference type="NCBI Taxonomy" id="346377"/>
    <lineage>
        <taxon>Bacteria</taxon>
        <taxon>Pseudomonadati</taxon>
        <taxon>Bacteroidota</taxon>
        <taxon>Cytophagia</taxon>
        <taxon>Cytophagales</taxon>
        <taxon>Cyclobacteriaceae</taxon>
        <taxon>Echinicola</taxon>
    </lineage>
</organism>
<reference evidence="3" key="1">
    <citation type="journal article" date="2014" name="Int. J. Syst. Evol. Microbiol.">
        <title>Complete genome sequence of Corynebacterium casei LMG S-19264T (=DSM 44701T), isolated from a smear-ripened cheese.</title>
        <authorList>
            <consortium name="US DOE Joint Genome Institute (JGI-PGF)"/>
            <person name="Walter F."/>
            <person name="Albersmeier A."/>
            <person name="Kalinowski J."/>
            <person name="Ruckert C."/>
        </authorList>
    </citation>
    <scope>NUCLEOTIDE SEQUENCE</scope>
    <source>
        <strain evidence="3">KCTC 12368</strain>
    </source>
</reference>
<dbReference type="Proteomes" id="UP000619457">
    <property type="component" value="Unassembled WGS sequence"/>
</dbReference>
<evidence type="ECO:0000259" key="2">
    <source>
        <dbReference type="Pfam" id="PF10099"/>
    </source>
</evidence>
<evidence type="ECO:0000256" key="1">
    <source>
        <dbReference type="SAM" id="Phobius"/>
    </source>
</evidence>
<evidence type="ECO:0000313" key="3">
    <source>
        <dbReference type="EMBL" id="GGZ41584.1"/>
    </source>
</evidence>
<evidence type="ECO:0000313" key="4">
    <source>
        <dbReference type="Proteomes" id="UP000619457"/>
    </source>
</evidence>
<reference evidence="3" key="2">
    <citation type="submission" date="2020-09" db="EMBL/GenBank/DDBJ databases">
        <authorList>
            <person name="Sun Q."/>
            <person name="Kim S."/>
        </authorList>
    </citation>
    <scope>NUCLEOTIDE SEQUENCE</scope>
    <source>
        <strain evidence="3">KCTC 12368</strain>
    </source>
</reference>
<dbReference type="GO" id="GO:0016989">
    <property type="term" value="F:sigma factor antagonist activity"/>
    <property type="evidence" value="ECO:0007669"/>
    <property type="project" value="TreeGrafter"/>
</dbReference>
<dbReference type="AlphaFoldDB" id="A0A918QCJ7"/>
<feature type="transmembrane region" description="Helical" evidence="1">
    <location>
        <begin position="110"/>
        <end position="129"/>
    </location>
</feature>
<dbReference type="InterPro" id="IPR018764">
    <property type="entry name" value="RskA_C"/>
</dbReference>
<accession>A0A918QCJ7</accession>
<proteinExistence type="predicted"/>
<dbReference type="Pfam" id="PF10099">
    <property type="entry name" value="RskA_C"/>
    <property type="match status" value="1"/>
</dbReference>